<feature type="compositionally biased region" description="Basic and acidic residues" evidence="5">
    <location>
        <begin position="92"/>
        <end position="103"/>
    </location>
</feature>
<evidence type="ECO:0000256" key="1">
    <source>
        <dbReference type="ARBA" id="ARBA00022656"/>
    </source>
</evidence>
<feature type="compositionally biased region" description="Basic and acidic residues" evidence="5">
    <location>
        <begin position="111"/>
        <end position="122"/>
    </location>
</feature>
<feature type="region of interest" description="Disordered" evidence="5">
    <location>
        <begin position="351"/>
        <end position="376"/>
    </location>
</feature>
<proteinExistence type="predicted"/>
<evidence type="ECO:0000256" key="4">
    <source>
        <dbReference type="ARBA" id="ARBA00023157"/>
    </source>
</evidence>
<sequence length="501" mass="56942">MATSLGDRSLSPEEAEVAAVGGIRLQQIRGWLKPNHDVPDDAELEQPDSKMMRLCGERKNESPAPSGQSAQDNVKAFMDKNGAAPWGEPGDETPKNEPCKRDGLLCGKEWSNTDKEPNKSRLEVPTTTELPRVSRSVLLQPKRRFQRYCRNLQPSVAHSAIDHINNSSLGSDIEHHNWAAVLKDSGSILHQVSTDNVPGLHDIEDVAKMKSDLQSIDMDRPPEAVTKIHSILSEHTANVELIIVENYVPGLPEIRSNFNGTWDEVKHVLEKDESSVLKAEEIALSISKRTLSTINDVLRDFVKYKNNKESLGTLIKDGITWPVTHFRDALHKVAQNYIPWFKPVEDKLHLRGRSQPRNTLPPNVGDDKNEKGEQEPFKFQQQEWNKYIRQRNASDWSKTDECIGAKAQARQGDVAKVGTWQTQTNELTRACYAEQFNEWKAAKDPFQVHQDEWKALSNWKGDAAKEEEWNNMSALLRECYTEQFDWTKGRRPRDYGQTLPL</sequence>
<comment type="caution">
    <text evidence="6">The sequence shown here is derived from an EMBL/GenBank/DDBJ whole genome shotgun (WGS) entry which is preliminary data.</text>
</comment>
<dbReference type="InterPro" id="IPR001144">
    <property type="entry name" value="Enterotoxin_A"/>
</dbReference>
<dbReference type="RefSeq" id="XP_044715551.1">
    <property type="nucleotide sequence ID" value="XM_044869202.1"/>
</dbReference>
<keyword evidence="1" id="KW-0800">Toxin</keyword>
<name>A0A9P8MMI2_9HYPO</name>
<keyword evidence="3" id="KW-0843">Virulence</keyword>
<dbReference type="AlphaFoldDB" id="A0A9P8MMI2"/>
<evidence type="ECO:0000256" key="3">
    <source>
        <dbReference type="ARBA" id="ARBA00023026"/>
    </source>
</evidence>
<keyword evidence="7" id="KW-1185">Reference proteome</keyword>
<dbReference type="GeneID" id="68359860"/>
<dbReference type="GO" id="GO:0090729">
    <property type="term" value="F:toxin activity"/>
    <property type="evidence" value="ECO:0007669"/>
    <property type="project" value="UniProtKB-KW"/>
</dbReference>
<dbReference type="EMBL" id="JAIZPD010000017">
    <property type="protein sequence ID" value="KAH0958037.1"/>
    <property type="molecule type" value="Genomic_DNA"/>
</dbReference>
<keyword evidence="4" id="KW-1015">Disulfide bond</keyword>
<reference evidence="6" key="1">
    <citation type="submission" date="2021-09" db="EMBL/GenBank/DDBJ databases">
        <title>A high-quality genome of the endoparasitic fungus Hirsutella rhossiliensis with a comparison of Hirsutella genomes reveals transposable elements contributing to genome size variation.</title>
        <authorList>
            <person name="Lin R."/>
            <person name="Jiao Y."/>
            <person name="Sun X."/>
            <person name="Ling J."/>
            <person name="Xie B."/>
            <person name="Cheng X."/>
        </authorList>
    </citation>
    <scope>NUCLEOTIDE SEQUENCE</scope>
    <source>
        <strain evidence="6">HR02</strain>
    </source>
</reference>
<keyword evidence="2" id="KW-0732">Signal</keyword>
<evidence type="ECO:0000313" key="7">
    <source>
        <dbReference type="Proteomes" id="UP000824596"/>
    </source>
</evidence>
<evidence type="ECO:0000256" key="5">
    <source>
        <dbReference type="SAM" id="MobiDB-lite"/>
    </source>
</evidence>
<gene>
    <name evidence="6" type="ORF">HRG_10732</name>
</gene>
<feature type="compositionally biased region" description="Basic and acidic residues" evidence="5">
    <location>
        <begin position="365"/>
        <end position="376"/>
    </location>
</feature>
<protein>
    <submittedName>
        <fullName evidence="6">Uncharacterized protein</fullName>
    </submittedName>
</protein>
<accession>A0A9P8MMI2</accession>
<organism evidence="6 7">
    <name type="scientific">Hirsutella rhossiliensis</name>
    <dbReference type="NCBI Taxonomy" id="111463"/>
    <lineage>
        <taxon>Eukaryota</taxon>
        <taxon>Fungi</taxon>
        <taxon>Dikarya</taxon>
        <taxon>Ascomycota</taxon>
        <taxon>Pezizomycotina</taxon>
        <taxon>Sordariomycetes</taxon>
        <taxon>Hypocreomycetidae</taxon>
        <taxon>Hypocreales</taxon>
        <taxon>Ophiocordycipitaceae</taxon>
        <taxon>Hirsutella</taxon>
    </lineage>
</organism>
<dbReference type="Gene3D" id="3.90.210.10">
    <property type="entry name" value="Heat-Labile Enterotoxin, subunit A"/>
    <property type="match status" value="1"/>
</dbReference>
<dbReference type="Proteomes" id="UP000824596">
    <property type="component" value="Unassembled WGS sequence"/>
</dbReference>
<dbReference type="SUPFAM" id="SSF56399">
    <property type="entry name" value="ADP-ribosylation"/>
    <property type="match status" value="1"/>
</dbReference>
<evidence type="ECO:0000313" key="6">
    <source>
        <dbReference type="EMBL" id="KAH0958037.1"/>
    </source>
</evidence>
<feature type="compositionally biased region" description="Polar residues" evidence="5">
    <location>
        <begin position="63"/>
        <end position="72"/>
    </location>
</feature>
<dbReference type="Pfam" id="PF01375">
    <property type="entry name" value="Enterotoxin_a"/>
    <property type="match status" value="1"/>
</dbReference>
<feature type="region of interest" description="Disordered" evidence="5">
    <location>
        <begin position="53"/>
        <end position="127"/>
    </location>
</feature>
<evidence type="ECO:0000256" key="2">
    <source>
        <dbReference type="ARBA" id="ARBA00022729"/>
    </source>
</evidence>